<feature type="compositionally biased region" description="Low complexity" evidence="4">
    <location>
        <begin position="265"/>
        <end position="276"/>
    </location>
</feature>
<evidence type="ECO:0000313" key="5">
    <source>
        <dbReference type="EMBL" id="PVV03120.1"/>
    </source>
</evidence>
<name>A0A2T9ZEX1_9FUNG</name>
<dbReference type="SMART" id="SM01085">
    <property type="entry name" value="CK_II_beta"/>
    <property type="match status" value="1"/>
</dbReference>
<comment type="similarity">
    <text evidence="1 3">Belongs to the casein kinase 2 subunit beta family.</text>
</comment>
<evidence type="ECO:0000313" key="6">
    <source>
        <dbReference type="Proteomes" id="UP000245609"/>
    </source>
</evidence>
<keyword evidence="6" id="KW-1185">Reference proteome</keyword>
<organism evidence="5 6">
    <name type="scientific">Smittium megazygosporum</name>
    <dbReference type="NCBI Taxonomy" id="133381"/>
    <lineage>
        <taxon>Eukaryota</taxon>
        <taxon>Fungi</taxon>
        <taxon>Fungi incertae sedis</taxon>
        <taxon>Zoopagomycota</taxon>
        <taxon>Kickxellomycotina</taxon>
        <taxon>Harpellomycetes</taxon>
        <taxon>Harpellales</taxon>
        <taxon>Legeriomycetaceae</taxon>
        <taxon>Smittium</taxon>
    </lineage>
</organism>
<dbReference type="GO" id="GO:0005956">
    <property type="term" value="C:protein kinase CK2 complex"/>
    <property type="evidence" value="ECO:0007669"/>
    <property type="project" value="UniProtKB-UniRule"/>
</dbReference>
<dbReference type="GO" id="GO:0006359">
    <property type="term" value="P:regulation of transcription by RNA polymerase III"/>
    <property type="evidence" value="ECO:0007669"/>
    <property type="project" value="TreeGrafter"/>
</dbReference>
<dbReference type="Gene3D" id="1.10.1820.10">
    <property type="entry name" value="protein kinase ck2 holoenzyme, chain C, domain 1"/>
    <property type="match status" value="1"/>
</dbReference>
<accession>A0A2T9ZEX1</accession>
<proteinExistence type="inferred from homology"/>
<dbReference type="InterPro" id="IPR035991">
    <property type="entry name" value="Casein_kinase_II_beta-like"/>
</dbReference>
<dbReference type="PANTHER" id="PTHR11740">
    <property type="entry name" value="CASEIN KINASE II SUBUNIT BETA"/>
    <property type="match status" value="1"/>
</dbReference>
<protein>
    <recommendedName>
        <fullName evidence="3">Casein kinase II subunit beta</fullName>
        <shortName evidence="3">CK II beta</shortName>
    </recommendedName>
</protein>
<dbReference type="GO" id="GO:0019887">
    <property type="term" value="F:protein kinase regulator activity"/>
    <property type="evidence" value="ECO:0007669"/>
    <property type="project" value="InterPro"/>
</dbReference>
<dbReference type="PRINTS" id="PR00472">
    <property type="entry name" value="CASNKINASEII"/>
</dbReference>
<dbReference type="GO" id="GO:0034456">
    <property type="term" value="C:UTP-C complex"/>
    <property type="evidence" value="ECO:0007669"/>
    <property type="project" value="TreeGrafter"/>
</dbReference>
<gene>
    <name evidence="5" type="ORF">BB560_002405</name>
</gene>
<dbReference type="AlphaFoldDB" id="A0A2T9ZEX1"/>
<dbReference type="Pfam" id="PF01214">
    <property type="entry name" value="CK_II_beta"/>
    <property type="match status" value="1"/>
</dbReference>
<dbReference type="InterPro" id="IPR000704">
    <property type="entry name" value="Casein_kinase_II_reg-sub"/>
</dbReference>
<dbReference type="OrthoDB" id="2275560at2759"/>
<dbReference type="PROSITE" id="PS01101">
    <property type="entry name" value="CK2_BETA"/>
    <property type="match status" value="1"/>
</dbReference>
<sequence length="282" mass="32247">MEEYYDERADYDLSSEASEEEEALPWISWFCSLSGHEFFCQVDEEFIDDEFNLTGLAQQVNYYSEALDIILDIDNEDSLDERLEGSEIAMVEMSAEILYGLIHSRYILTRAGLEQMAQKYQNAEFGYCPRYLCSQTKVLPCGLTDLLEQETVRLYCPSCHDVYTCSGSRFQTVDGKTRPIFFPLYFSCAYFGTTFPHLFFDTFPQLAPKNALSTRNQPPAIYTPKIFGFGVSKLSRISSLMKWLRMKPSDESAIEEYKSTKFLPSSNSNIGSNNDISIDESA</sequence>
<dbReference type="FunFam" id="2.20.25.20:FF:000001">
    <property type="entry name" value="Casein kinase II subunit beta"/>
    <property type="match status" value="1"/>
</dbReference>
<dbReference type="STRING" id="133381.A0A2T9ZEX1"/>
<dbReference type="GO" id="GO:0005737">
    <property type="term" value="C:cytoplasm"/>
    <property type="evidence" value="ECO:0007669"/>
    <property type="project" value="TreeGrafter"/>
</dbReference>
<feature type="region of interest" description="Disordered" evidence="4">
    <location>
        <begin position="263"/>
        <end position="282"/>
    </location>
</feature>
<dbReference type="EMBL" id="MBFS01000276">
    <property type="protein sequence ID" value="PVV03120.1"/>
    <property type="molecule type" value="Genomic_DNA"/>
</dbReference>
<dbReference type="Proteomes" id="UP000245609">
    <property type="component" value="Unassembled WGS sequence"/>
</dbReference>
<dbReference type="PANTHER" id="PTHR11740:SF0">
    <property type="entry name" value="CASEIN KINASE II SUBUNIT BETA"/>
    <property type="match status" value="1"/>
</dbReference>
<reference evidence="5 6" key="1">
    <citation type="journal article" date="2018" name="MBio">
        <title>Comparative Genomics Reveals the Core Gene Toolbox for the Fungus-Insect Symbiosis.</title>
        <authorList>
            <person name="Wang Y."/>
            <person name="Stata M."/>
            <person name="Wang W."/>
            <person name="Stajich J.E."/>
            <person name="White M.M."/>
            <person name="Moncalvo J.M."/>
        </authorList>
    </citation>
    <scope>NUCLEOTIDE SEQUENCE [LARGE SCALE GENOMIC DNA]</scope>
    <source>
        <strain evidence="5 6">SC-DP-2</strain>
    </source>
</reference>
<evidence type="ECO:0000256" key="3">
    <source>
        <dbReference type="RuleBase" id="RU361268"/>
    </source>
</evidence>
<evidence type="ECO:0000256" key="4">
    <source>
        <dbReference type="SAM" id="MobiDB-lite"/>
    </source>
</evidence>
<evidence type="ECO:0000256" key="1">
    <source>
        <dbReference type="ARBA" id="ARBA00006941"/>
    </source>
</evidence>
<comment type="caution">
    <text evidence="5">The sequence shown here is derived from an EMBL/GenBank/DDBJ whole genome shotgun (WGS) entry which is preliminary data.</text>
</comment>
<comment type="function">
    <text evidence="2 3">Regulatory subunit of casein kinase II/CK2. As part of the kinase complex regulates the basal catalytic activity of the alpha subunit a constitutively active serine/threonine-protein kinase that phosphorylates a large number of substrates containing acidic residues C-terminal to the phosphorylated serine or threonine.</text>
</comment>
<dbReference type="InterPro" id="IPR016149">
    <property type="entry name" value="Casein_kin_II_reg-sub_N"/>
</dbReference>
<dbReference type="Gene3D" id="2.20.25.20">
    <property type="match status" value="1"/>
</dbReference>
<evidence type="ECO:0000256" key="2">
    <source>
        <dbReference type="ARBA" id="ARBA00045899"/>
    </source>
</evidence>
<dbReference type="FunFam" id="1.10.1820.10:FF:000005">
    <property type="entry name" value="Casein kinase II subunit beta"/>
    <property type="match status" value="1"/>
</dbReference>
<dbReference type="SUPFAM" id="SSF57798">
    <property type="entry name" value="Casein kinase II beta subunit"/>
    <property type="match status" value="1"/>
</dbReference>
<comment type="subunit">
    <text evidence="3">Tetramer of two alpha and two beta subunits.</text>
</comment>